<keyword evidence="3" id="KW-0731">Sigma factor</keyword>
<evidence type="ECO:0000256" key="1">
    <source>
        <dbReference type="ARBA" id="ARBA00010641"/>
    </source>
</evidence>
<keyword evidence="2" id="KW-0805">Transcription regulation</keyword>
<dbReference type="InterPro" id="IPR036388">
    <property type="entry name" value="WH-like_DNA-bd_sf"/>
</dbReference>
<dbReference type="GO" id="GO:0006352">
    <property type="term" value="P:DNA-templated transcription initiation"/>
    <property type="evidence" value="ECO:0007669"/>
    <property type="project" value="InterPro"/>
</dbReference>
<dbReference type="Gene3D" id="1.10.10.10">
    <property type="entry name" value="Winged helix-like DNA-binding domain superfamily/Winged helix DNA-binding domain"/>
    <property type="match status" value="1"/>
</dbReference>
<dbReference type="Pfam" id="PF04542">
    <property type="entry name" value="Sigma70_r2"/>
    <property type="match status" value="1"/>
</dbReference>
<dbReference type="Proteomes" id="UP000029228">
    <property type="component" value="Unassembled WGS sequence"/>
</dbReference>
<evidence type="ECO:0000256" key="4">
    <source>
        <dbReference type="ARBA" id="ARBA00023163"/>
    </source>
</evidence>
<dbReference type="PANTHER" id="PTHR43133">
    <property type="entry name" value="RNA POLYMERASE ECF-TYPE SIGMA FACTO"/>
    <property type="match status" value="1"/>
</dbReference>
<dbReference type="PANTHER" id="PTHR43133:SF62">
    <property type="entry name" value="RNA POLYMERASE SIGMA FACTOR SIGZ"/>
    <property type="match status" value="1"/>
</dbReference>
<name>A0A090RZ83_9VIBR</name>
<evidence type="ECO:0000256" key="2">
    <source>
        <dbReference type="ARBA" id="ARBA00023015"/>
    </source>
</evidence>
<dbReference type="AlphaFoldDB" id="A0A090RZ83"/>
<dbReference type="SUPFAM" id="SSF88659">
    <property type="entry name" value="Sigma3 and sigma4 domains of RNA polymerase sigma factors"/>
    <property type="match status" value="1"/>
</dbReference>
<accession>A0A090RZ83</accession>
<evidence type="ECO:0000313" key="6">
    <source>
        <dbReference type="EMBL" id="GAL20591.1"/>
    </source>
</evidence>
<dbReference type="OrthoDB" id="9797134at2"/>
<dbReference type="NCBIfam" id="TIGR02937">
    <property type="entry name" value="sigma70-ECF"/>
    <property type="match status" value="1"/>
</dbReference>
<keyword evidence="4" id="KW-0804">Transcription</keyword>
<reference evidence="6 7" key="1">
    <citation type="submission" date="2014-09" db="EMBL/GenBank/DDBJ databases">
        <title>Vibrio maritimus JCM 19235. (C45) whole genome shotgun sequence.</title>
        <authorList>
            <person name="Sawabe T."/>
            <person name="Meirelles P."/>
            <person name="Nakanishi M."/>
            <person name="Sayaka M."/>
            <person name="Hattori M."/>
            <person name="Ohkuma M."/>
        </authorList>
    </citation>
    <scope>NUCLEOTIDE SEQUENCE [LARGE SCALE GENOMIC DNA]</scope>
    <source>
        <strain evidence="7">JCM19235</strain>
    </source>
</reference>
<proteinExistence type="inferred from homology"/>
<dbReference type="InterPro" id="IPR013324">
    <property type="entry name" value="RNA_pol_sigma_r3/r4-like"/>
</dbReference>
<protein>
    <submittedName>
        <fullName evidence="6">RNA polymerase sigma factor SigZ</fullName>
    </submittedName>
</protein>
<dbReference type="InterPro" id="IPR039425">
    <property type="entry name" value="RNA_pol_sigma-70-like"/>
</dbReference>
<reference evidence="6 7" key="2">
    <citation type="submission" date="2014-09" db="EMBL/GenBank/DDBJ databases">
        <authorList>
            <consortium name="NBRP consortium"/>
            <person name="Sawabe T."/>
            <person name="Meirelles P."/>
            <person name="Nakanishi M."/>
            <person name="Sayaka M."/>
            <person name="Hattori M."/>
            <person name="Ohkuma M."/>
        </authorList>
    </citation>
    <scope>NUCLEOTIDE SEQUENCE [LARGE SCALE GENOMIC DNA]</scope>
    <source>
        <strain evidence="7">JCM19235</strain>
    </source>
</reference>
<gene>
    <name evidence="6" type="ORF">JCM19235_3593</name>
</gene>
<sequence>MKCLMTAWDNTEAMLYAWLLKQTKSQHETEDIMQEVFLKAMSHSERFCSLSDGKAWIFKVAKNHLIDRLRKKIELESIDDLQSPESATPVMTQLQTCLPRILPKMSDSDRHIIEVCDLNGVTQADYAKTQGLTLPATKARLRRARIELKQKLISECQVVQDNSGVCCFKRAQ</sequence>
<feature type="domain" description="RNA polymerase sigma-70 region 2" evidence="5">
    <location>
        <begin position="14"/>
        <end position="72"/>
    </location>
</feature>
<evidence type="ECO:0000313" key="7">
    <source>
        <dbReference type="Proteomes" id="UP000029228"/>
    </source>
</evidence>
<dbReference type="STRING" id="990268.JCM19235_3593"/>
<dbReference type="InterPro" id="IPR007627">
    <property type="entry name" value="RNA_pol_sigma70_r2"/>
</dbReference>
<dbReference type="InterPro" id="IPR013325">
    <property type="entry name" value="RNA_pol_sigma_r2"/>
</dbReference>
<comment type="caution">
    <text evidence="6">The sequence shown here is derived from an EMBL/GenBank/DDBJ whole genome shotgun (WGS) entry which is preliminary data.</text>
</comment>
<dbReference type="GO" id="GO:0016987">
    <property type="term" value="F:sigma factor activity"/>
    <property type="evidence" value="ECO:0007669"/>
    <property type="project" value="UniProtKB-KW"/>
</dbReference>
<organism evidence="6 7">
    <name type="scientific">Vibrio maritimus</name>
    <dbReference type="NCBI Taxonomy" id="990268"/>
    <lineage>
        <taxon>Bacteria</taxon>
        <taxon>Pseudomonadati</taxon>
        <taxon>Pseudomonadota</taxon>
        <taxon>Gammaproteobacteria</taxon>
        <taxon>Vibrionales</taxon>
        <taxon>Vibrionaceae</taxon>
        <taxon>Vibrio</taxon>
    </lineage>
</organism>
<dbReference type="InterPro" id="IPR014284">
    <property type="entry name" value="RNA_pol_sigma-70_dom"/>
</dbReference>
<dbReference type="EMBL" id="BBMR01000006">
    <property type="protein sequence ID" value="GAL20591.1"/>
    <property type="molecule type" value="Genomic_DNA"/>
</dbReference>
<evidence type="ECO:0000256" key="3">
    <source>
        <dbReference type="ARBA" id="ARBA00023082"/>
    </source>
</evidence>
<dbReference type="SUPFAM" id="SSF88946">
    <property type="entry name" value="Sigma2 domain of RNA polymerase sigma factors"/>
    <property type="match status" value="1"/>
</dbReference>
<dbReference type="Gene3D" id="1.10.1740.10">
    <property type="match status" value="1"/>
</dbReference>
<evidence type="ECO:0000259" key="5">
    <source>
        <dbReference type="Pfam" id="PF04542"/>
    </source>
</evidence>
<keyword evidence="7" id="KW-1185">Reference proteome</keyword>
<comment type="similarity">
    <text evidence="1">Belongs to the sigma-70 factor family. ECF subfamily.</text>
</comment>